<dbReference type="AlphaFoldDB" id="A0A2J6RJ04"/>
<evidence type="ECO:0000313" key="3">
    <source>
        <dbReference type="Proteomes" id="UP000235786"/>
    </source>
</evidence>
<accession>A0A2J6RJ04</accession>
<proteinExistence type="predicted"/>
<feature type="chain" id="PRO_5014319547" description="Hydrophobic surface binding protein A" evidence="1">
    <location>
        <begin position="19"/>
        <end position="178"/>
    </location>
</feature>
<feature type="signal peptide" evidence="1">
    <location>
        <begin position="1"/>
        <end position="18"/>
    </location>
</feature>
<name>A0A2J6RJ04_HYAVF</name>
<reference evidence="2 3" key="1">
    <citation type="submission" date="2016-04" db="EMBL/GenBank/DDBJ databases">
        <title>A degradative enzymes factory behind the ericoid mycorrhizal symbiosis.</title>
        <authorList>
            <consortium name="DOE Joint Genome Institute"/>
            <person name="Martino E."/>
            <person name="Morin E."/>
            <person name="Grelet G."/>
            <person name="Kuo A."/>
            <person name="Kohler A."/>
            <person name="Daghino S."/>
            <person name="Barry K."/>
            <person name="Choi C."/>
            <person name="Cichocki N."/>
            <person name="Clum A."/>
            <person name="Copeland A."/>
            <person name="Hainaut M."/>
            <person name="Haridas S."/>
            <person name="Labutti K."/>
            <person name="Lindquist E."/>
            <person name="Lipzen A."/>
            <person name="Khouja H.-R."/>
            <person name="Murat C."/>
            <person name="Ohm R."/>
            <person name="Olson A."/>
            <person name="Spatafora J."/>
            <person name="Veneault-Fourrey C."/>
            <person name="Henrissat B."/>
            <person name="Grigoriev I."/>
            <person name="Martin F."/>
            <person name="Perotto S."/>
        </authorList>
    </citation>
    <scope>NUCLEOTIDE SEQUENCE [LARGE SCALE GENOMIC DNA]</scope>
    <source>
        <strain evidence="2 3">F</strain>
    </source>
</reference>
<evidence type="ECO:0000313" key="2">
    <source>
        <dbReference type="EMBL" id="PMD38496.1"/>
    </source>
</evidence>
<keyword evidence="1" id="KW-0732">Signal</keyword>
<dbReference type="OrthoDB" id="3531754at2759"/>
<gene>
    <name evidence="2" type="ORF">L207DRAFT_585390</name>
</gene>
<keyword evidence="3" id="KW-1185">Reference proteome</keyword>
<protein>
    <recommendedName>
        <fullName evidence="4">Hydrophobic surface binding protein A</fullName>
    </recommendedName>
</protein>
<sequence>MQIFTTLLLLLSSTLVVSTPIAKREYNTAKVLGDFVMLTRNVDHLTTNLASFVASPSVGFSTFSQHFTDFNEHISVTTADTIVVGSFNTTDSPSVAKAAAAWGSDTLNFLIKLMSDEAALTAAGQHALVAGFLDTANEATLGLFNALEEAVNEEEFVTLDVAWEELNAAFMNAISDYS</sequence>
<evidence type="ECO:0008006" key="4">
    <source>
        <dbReference type="Google" id="ProtNLM"/>
    </source>
</evidence>
<dbReference type="Proteomes" id="UP000235786">
    <property type="component" value="Unassembled WGS sequence"/>
</dbReference>
<evidence type="ECO:0000256" key="1">
    <source>
        <dbReference type="SAM" id="SignalP"/>
    </source>
</evidence>
<organism evidence="2 3">
    <name type="scientific">Hyaloscypha variabilis (strain UAMH 11265 / GT02V1 / F)</name>
    <name type="common">Meliniomyces variabilis</name>
    <dbReference type="NCBI Taxonomy" id="1149755"/>
    <lineage>
        <taxon>Eukaryota</taxon>
        <taxon>Fungi</taxon>
        <taxon>Dikarya</taxon>
        <taxon>Ascomycota</taxon>
        <taxon>Pezizomycotina</taxon>
        <taxon>Leotiomycetes</taxon>
        <taxon>Helotiales</taxon>
        <taxon>Hyaloscyphaceae</taxon>
        <taxon>Hyaloscypha</taxon>
        <taxon>Hyaloscypha variabilis</taxon>
    </lineage>
</organism>
<dbReference type="EMBL" id="KZ613948">
    <property type="protein sequence ID" value="PMD38496.1"/>
    <property type="molecule type" value="Genomic_DNA"/>
</dbReference>